<dbReference type="AlphaFoldDB" id="A0A2H3JH80"/>
<comment type="subcellular location">
    <subcellularLocation>
        <location evidence="1">Endomembrane system</location>
        <topology evidence="1">Multi-pass membrane protein</topology>
    </subcellularLocation>
</comment>
<evidence type="ECO:0000256" key="4">
    <source>
        <dbReference type="ARBA" id="ARBA00023136"/>
    </source>
</evidence>
<keyword evidence="4 5" id="KW-0472">Membrane</keyword>
<gene>
    <name evidence="6" type="ORF">WOLCODRAFT_136059</name>
</gene>
<evidence type="ECO:0000313" key="6">
    <source>
        <dbReference type="EMBL" id="PCH38129.1"/>
    </source>
</evidence>
<feature type="transmembrane region" description="Helical" evidence="5">
    <location>
        <begin position="46"/>
        <end position="67"/>
    </location>
</feature>
<dbReference type="GO" id="GO:0012505">
    <property type="term" value="C:endomembrane system"/>
    <property type="evidence" value="ECO:0007669"/>
    <property type="project" value="UniProtKB-SubCell"/>
</dbReference>
<evidence type="ECO:0000256" key="2">
    <source>
        <dbReference type="ARBA" id="ARBA00022692"/>
    </source>
</evidence>
<dbReference type="Pfam" id="PF04750">
    <property type="entry name" value="Far-17a_AIG1"/>
    <property type="match status" value="1"/>
</dbReference>
<dbReference type="GO" id="GO:0016020">
    <property type="term" value="C:membrane"/>
    <property type="evidence" value="ECO:0007669"/>
    <property type="project" value="InterPro"/>
</dbReference>
<dbReference type="OMA" id="CWVEYCA"/>
<reference evidence="6 7" key="1">
    <citation type="journal article" date="2012" name="Science">
        <title>The Paleozoic origin of enzymatic lignin decomposition reconstructed from 31 fungal genomes.</title>
        <authorList>
            <person name="Floudas D."/>
            <person name="Binder M."/>
            <person name="Riley R."/>
            <person name="Barry K."/>
            <person name="Blanchette R.A."/>
            <person name="Henrissat B."/>
            <person name="Martinez A.T."/>
            <person name="Otillar R."/>
            <person name="Spatafora J.W."/>
            <person name="Yadav J.S."/>
            <person name="Aerts A."/>
            <person name="Benoit I."/>
            <person name="Boyd A."/>
            <person name="Carlson A."/>
            <person name="Copeland A."/>
            <person name="Coutinho P.M."/>
            <person name="de Vries R.P."/>
            <person name="Ferreira P."/>
            <person name="Findley K."/>
            <person name="Foster B."/>
            <person name="Gaskell J."/>
            <person name="Glotzer D."/>
            <person name="Gorecki P."/>
            <person name="Heitman J."/>
            <person name="Hesse C."/>
            <person name="Hori C."/>
            <person name="Igarashi K."/>
            <person name="Jurgens J.A."/>
            <person name="Kallen N."/>
            <person name="Kersten P."/>
            <person name="Kohler A."/>
            <person name="Kuees U."/>
            <person name="Kumar T.K.A."/>
            <person name="Kuo A."/>
            <person name="LaButti K."/>
            <person name="Larrondo L.F."/>
            <person name="Lindquist E."/>
            <person name="Ling A."/>
            <person name="Lombard V."/>
            <person name="Lucas S."/>
            <person name="Lundell T."/>
            <person name="Martin R."/>
            <person name="McLaughlin D.J."/>
            <person name="Morgenstern I."/>
            <person name="Morin E."/>
            <person name="Murat C."/>
            <person name="Nagy L.G."/>
            <person name="Nolan M."/>
            <person name="Ohm R.A."/>
            <person name="Patyshakuliyeva A."/>
            <person name="Rokas A."/>
            <person name="Ruiz-Duenas F.J."/>
            <person name="Sabat G."/>
            <person name="Salamov A."/>
            <person name="Samejima M."/>
            <person name="Schmutz J."/>
            <person name="Slot J.C."/>
            <person name="St John F."/>
            <person name="Stenlid J."/>
            <person name="Sun H."/>
            <person name="Sun S."/>
            <person name="Syed K."/>
            <person name="Tsang A."/>
            <person name="Wiebenga A."/>
            <person name="Young D."/>
            <person name="Pisabarro A."/>
            <person name="Eastwood D.C."/>
            <person name="Martin F."/>
            <person name="Cullen D."/>
            <person name="Grigoriev I.V."/>
            <person name="Hibbett D.S."/>
        </authorList>
    </citation>
    <scope>NUCLEOTIDE SEQUENCE [LARGE SCALE GENOMIC DNA]</scope>
    <source>
        <strain evidence="6 7">MD-104</strain>
    </source>
</reference>
<sequence>MGQLRMGAVLLHSAAAAIMVHGYRSLRNVPFDAFIRTQKGGHGQFLTIIGLFMAVITMVSGLGSDLFPSLPIFRTVKRTVLMIALPVATVVTTVYWSLIFFAEELILRPMAQGKVPQPDESVPSSAGPTQLQRIPLSTDLALHAAPALALLLDFYLIERKYTRAQAIYGGILLTAIAGVLYASWTEYLAQFNGSFPYPFLTENPFDVRVIIYVVLSIFALVTFWFMNALHS</sequence>
<proteinExistence type="predicted"/>
<evidence type="ECO:0000313" key="7">
    <source>
        <dbReference type="Proteomes" id="UP000218811"/>
    </source>
</evidence>
<accession>A0A2H3JH80</accession>
<keyword evidence="2 5" id="KW-0812">Transmembrane</keyword>
<evidence type="ECO:0000256" key="3">
    <source>
        <dbReference type="ARBA" id="ARBA00022989"/>
    </source>
</evidence>
<dbReference type="PANTHER" id="PTHR10989">
    <property type="entry name" value="ANDROGEN-INDUCED PROTEIN 1-RELATED"/>
    <property type="match status" value="1"/>
</dbReference>
<feature type="transmembrane region" description="Helical" evidence="5">
    <location>
        <begin position="79"/>
        <end position="102"/>
    </location>
</feature>
<dbReference type="EMBL" id="KB467942">
    <property type="protein sequence ID" value="PCH38129.1"/>
    <property type="molecule type" value="Genomic_DNA"/>
</dbReference>
<evidence type="ECO:0000256" key="5">
    <source>
        <dbReference type="SAM" id="Phobius"/>
    </source>
</evidence>
<dbReference type="PANTHER" id="PTHR10989:SF16">
    <property type="entry name" value="AT02829P-RELATED"/>
    <property type="match status" value="1"/>
</dbReference>
<protein>
    <recommendedName>
        <fullName evidence="8">FAR-17a/AIG1-like protein</fullName>
    </recommendedName>
</protein>
<keyword evidence="3 5" id="KW-1133">Transmembrane helix</keyword>
<organism evidence="6 7">
    <name type="scientific">Wolfiporia cocos (strain MD-104)</name>
    <name type="common">Brown rot fungus</name>
    <dbReference type="NCBI Taxonomy" id="742152"/>
    <lineage>
        <taxon>Eukaryota</taxon>
        <taxon>Fungi</taxon>
        <taxon>Dikarya</taxon>
        <taxon>Basidiomycota</taxon>
        <taxon>Agaricomycotina</taxon>
        <taxon>Agaricomycetes</taxon>
        <taxon>Polyporales</taxon>
        <taxon>Phaeolaceae</taxon>
        <taxon>Wolfiporia</taxon>
    </lineage>
</organism>
<evidence type="ECO:0008006" key="8">
    <source>
        <dbReference type="Google" id="ProtNLM"/>
    </source>
</evidence>
<dbReference type="Proteomes" id="UP000218811">
    <property type="component" value="Unassembled WGS sequence"/>
</dbReference>
<evidence type="ECO:0000256" key="1">
    <source>
        <dbReference type="ARBA" id="ARBA00004127"/>
    </source>
</evidence>
<feature type="transmembrane region" description="Helical" evidence="5">
    <location>
        <begin position="166"/>
        <end position="189"/>
    </location>
</feature>
<keyword evidence="7" id="KW-1185">Reference proteome</keyword>
<name>A0A2H3JH80_WOLCO</name>
<dbReference type="InterPro" id="IPR006838">
    <property type="entry name" value="ADTRP_AIG1"/>
</dbReference>
<dbReference type="OrthoDB" id="1898221at2759"/>
<feature type="transmembrane region" description="Helical" evidence="5">
    <location>
        <begin position="209"/>
        <end position="229"/>
    </location>
</feature>